<name>A0A346TPS7_9ABAC</name>
<protein>
    <submittedName>
        <fullName evidence="1">ORF141</fullName>
    </submittedName>
</protein>
<keyword evidence="2" id="KW-1185">Reference proteome</keyword>
<proteinExistence type="predicted"/>
<dbReference type="EMBL" id="MH124167">
    <property type="protein sequence ID" value="AXU41587.1"/>
    <property type="molecule type" value="Genomic_DNA"/>
</dbReference>
<evidence type="ECO:0000313" key="2">
    <source>
        <dbReference type="Proteomes" id="UP000501969"/>
    </source>
</evidence>
<dbReference type="KEGG" id="vg:80534094"/>
<dbReference type="RefSeq" id="YP_010796599.1">
    <property type="nucleotide sequence ID" value="NC_076031.1"/>
</dbReference>
<dbReference type="GeneID" id="80534094"/>
<evidence type="ECO:0000313" key="1">
    <source>
        <dbReference type="EMBL" id="AXU41587.1"/>
    </source>
</evidence>
<organism evidence="1 2">
    <name type="scientific">Mythimna unipuncta nucleopolyhedrovirus</name>
    <dbReference type="NCBI Taxonomy" id="447897"/>
    <lineage>
        <taxon>Viruses</taxon>
        <taxon>Viruses incertae sedis</taxon>
        <taxon>Naldaviricetes</taxon>
        <taxon>Lefavirales</taxon>
        <taxon>Baculoviridae</taxon>
        <taxon>Alphabaculovirus</taxon>
    </lineage>
</organism>
<sequence length="163" mass="19388">MGFTHEVSVYHGNTLLVTNKLNYDEDGYSHPRSKCNYALVVDDEKYFGEEICVKIASDENYVTFVLCTENFKHVRLETCHDEQHFYITLPEKNTVIMFLENVYLEHMQLKRMMPTEECEYYSLSIKNPTRLMIEKTYFKHSYQVLVDTKYLKVNEVIVGRQLM</sequence>
<reference evidence="1 2" key="1">
    <citation type="submission" date="2018-03" db="EMBL/GenBank/DDBJ databases">
        <title>Complete genome sequence of a second alphabaculovirus from the true armyworm, Mythimna unipuncta.</title>
        <authorList>
            <person name="Harrison R.L."/>
            <person name="Mowery J.D."/>
            <person name="Bauchan G.R."/>
            <person name="Theilmann D.A."/>
            <person name="Erlandson M.A."/>
        </authorList>
    </citation>
    <scope>NUCLEOTIDE SEQUENCE [LARGE SCALE GENOMIC DNA]</scope>
    <source>
        <strain evidence="1 2">KY310</strain>
    </source>
</reference>
<accession>A0A346TPS7</accession>
<dbReference type="Proteomes" id="UP000501969">
    <property type="component" value="Segment"/>
</dbReference>